<accession>G2QHG7</accession>
<name>G2QHG7_THET4</name>
<feature type="compositionally biased region" description="Low complexity" evidence="1">
    <location>
        <begin position="262"/>
        <end position="274"/>
    </location>
</feature>
<evidence type="ECO:0000313" key="2">
    <source>
        <dbReference type="EMBL" id="AEO58827.1"/>
    </source>
</evidence>
<dbReference type="KEGG" id="mtm:MYCTH_2306472"/>
<feature type="compositionally biased region" description="Low complexity" evidence="1">
    <location>
        <begin position="138"/>
        <end position="156"/>
    </location>
</feature>
<evidence type="ECO:0000256" key="1">
    <source>
        <dbReference type="SAM" id="MobiDB-lite"/>
    </source>
</evidence>
<dbReference type="OrthoDB" id="4177740at2759"/>
<feature type="compositionally biased region" description="Polar residues" evidence="1">
    <location>
        <begin position="167"/>
        <end position="206"/>
    </location>
</feature>
<sequence length="303" mass="31983">MVVKKTREVNHIVCPIADNVSHKLNPDHALRSEITAGVSMIRRRITVTHDTYSPIPVLLLSFYHNETVRITQMCWNGERNPITIRQSRLINIVSNSFKREEIYLLLRWMCCIPLREPKVRRKQSTTGEPGRPATPLRTGTGSNSSAASKSKPASTPVVTHPAVANAPTPTGTPTQKTSGAVSSNNSPARSEAPTSARRTTNKDTNASPPRPTTNLPLRPTTPPTASAPSKKAAGNTTARTTPGGNGAAHLPGHHATSLGDNSPPRAKSAPSAAKQIAGLPVRGGSTSGNGGTSSNAGVSHAKH</sequence>
<keyword evidence="3" id="KW-1185">Reference proteome</keyword>
<dbReference type="HOGENOM" id="CLU_918840_0_0_1"/>
<feature type="region of interest" description="Disordered" evidence="1">
    <location>
        <begin position="119"/>
        <end position="303"/>
    </location>
</feature>
<organism evidence="2 3">
    <name type="scientific">Thermothelomyces thermophilus (strain ATCC 42464 / BCRC 31852 / DSM 1799)</name>
    <name type="common">Sporotrichum thermophile</name>
    <dbReference type="NCBI Taxonomy" id="573729"/>
    <lineage>
        <taxon>Eukaryota</taxon>
        <taxon>Fungi</taxon>
        <taxon>Dikarya</taxon>
        <taxon>Ascomycota</taxon>
        <taxon>Pezizomycotina</taxon>
        <taxon>Sordariomycetes</taxon>
        <taxon>Sordariomycetidae</taxon>
        <taxon>Sordariales</taxon>
        <taxon>Chaetomiaceae</taxon>
        <taxon>Thermothelomyces</taxon>
    </lineage>
</organism>
<dbReference type="VEuPathDB" id="FungiDB:MYCTH_2306472"/>
<proteinExistence type="predicted"/>
<feature type="compositionally biased region" description="Low complexity" evidence="1">
    <location>
        <begin position="212"/>
        <end position="228"/>
    </location>
</feature>
<evidence type="ECO:0000313" key="3">
    <source>
        <dbReference type="Proteomes" id="UP000007322"/>
    </source>
</evidence>
<dbReference type="EMBL" id="CP003005">
    <property type="protein sequence ID" value="AEO58827.1"/>
    <property type="molecule type" value="Genomic_DNA"/>
</dbReference>
<gene>
    <name evidence="2" type="ORF">MYCTH_2306472</name>
</gene>
<dbReference type="RefSeq" id="XP_003664072.1">
    <property type="nucleotide sequence ID" value="XM_003664024.1"/>
</dbReference>
<dbReference type="InParanoid" id="G2QHG7"/>
<protein>
    <submittedName>
        <fullName evidence="2">Uncharacterized protein</fullName>
    </submittedName>
</protein>
<dbReference type="Proteomes" id="UP000007322">
    <property type="component" value="Chromosome 4"/>
</dbReference>
<dbReference type="AlphaFoldDB" id="G2QHG7"/>
<reference evidence="2 3" key="1">
    <citation type="journal article" date="2011" name="Nat. Biotechnol.">
        <title>Comparative genomic analysis of the thermophilic biomass-degrading fungi Myceliophthora thermophila and Thielavia terrestris.</title>
        <authorList>
            <person name="Berka R.M."/>
            <person name="Grigoriev I.V."/>
            <person name="Otillar R."/>
            <person name="Salamov A."/>
            <person name="Grimwood J."/>
            <person name="Reid I."/>
            <person name="Ishmael N."/>
            <person name="John T."/>
            <person name="Darmond C."/>
            <person name="Moisan M.-C."/>
            <person name="Henrissat B."/>
            <person name="Coutinho P.M."/>
            <person name="Lombard V."/>
            <person name="Natvig D.O."/>
            <person name="Lindquist E."/>
            <person name="Schmutz J."/>
            <person name="Lucas S."/>
            <person name="Harris P."/>
            <person name="Powlowski J."/>
            <person name="Bellemare A."/>
            <person name="Taylor D."/>
            <person name="Butler G."/>
            <person name="de Vries R.P."/>
            <person name="Allijn I.E."/>
            <person name="van den Brink J."/>
            <person name="Ushinsky S."/>
            <person name="Storms R."/>
            <person name="Powell A.J."/>
            <person name="Paulsen I.T."/>
            <person name="Elbourne L.D.H."/>
            <person name="Baker S.E."/>
            <person name="Magnuson J."/>
            <person name="LaBoissiere S."/>
            <person name="Clutterbuck A.J."/>
            <person name="Martinez D."/>
            <person name="Wogulis M."/>
            <person name="de Leon A.L."/>
            <person name="Rey M.W."/>
            <person name="Tsang A."/>
        </authorList>
    </citation>
    <scope>NUCLEOTIDE SEQUENCE [LARGE SCALE GENOMIC DNA]</scope>
    <source>
        <strain evidence="3">ATCC 42464 / BCRC 31852 / DSM 1799</strain>
    </source>
</reference>
<dbReference type="GeneID" id="11513625"/>